<keyword evidence="1" id="KW-0472">Membrane</keyword>
<evidence type="ECO:0000256" key="1">
    <source>
        <dbReference type="SAM" id="Phobius"/>
    </source>
</evidence>
<sequence length="354" mass="40450">MLPRSGMPQSRSRQLFLLATMLLIVMPIIIFELHLPHLKSRFPRYVALRTWSLHRSNGSAPGVQRSMHTNHSEARALDSPVSRAVSVEQVEARFAVPESLWPPSRAVIKNASLEMKTRIAATKRLYITYGERCCVDAKARACRHAKEYGKFDACKALSQADVDQPFQKRNKDIFNVGRGAGLWLWKPYIINKTLHEDLQEGEYLVYVDAGAFIKSPIDPMLAFMEVLDSKLQGVLTFGVGFPQFMYCKRDSFVIQNCDSTECHEAMQVDGYLSVWRKSKHALQVAQQWLIECQNFQSLSDEGPQNVKGKPNLPGFRAHRHDQALLTNIITREKWGRDTEHGPVQFMFSHDRFKS</sequence>
<accession>A0A7S0DZ16</accession>
<evidence type="ECO:0000313" key="2">
    <source>
        <dbReference type="EMBL" id="CAD8469806.1"/>
    </source>
</evidence>
<feature type="transmembrane region" description="Helical" evidence="1">
    <location>
        <begin position="15"/>
        <end position="35"/>
    </location>
</feature>
<organism evidence="2">
    <name type="scientific">Hanusia phi</name>
    <dbReference type="NCBI Taxonomy" id="3032"/>
    <lineage>
        <taxon>Eukaryota</taxon>
        <taxon>Cryptophyceae</taxon>
        <taxon>Pyrenomonadales</taxon>
        <taxon>Geminigeraceae</taxon>
        <taxon>Hanusia</taxon>
    </lineage>
</organism>
<dbReference type="AlphaFoldDB" id="A0A7S0DZ16"/>
<protein>
    <submittedName>
        <fullName evidence="2">Uncharacterized protein</fullName>
    </submittedName>
</protein>
<reference evidence="2" key="1">
    <citation type="submission" date="2021-01" db="EMBL/GenBank/DDBJ databases">
        <authorList>
            <person name="Corre E."/>
            <person name="Pelletier E."/>
            <person name="Niang G."/>
            <person name="Scheremetjew M."/>
            <person name="Finn R."/>
            <person name="Kale V."/>
            <person name="Holt S."/>
            <person name="Cochrane G."/>
            <person name="Meng A."/>
            <person name="Brown T."/>
            <person name="Cohen L."/>
        </authorList>
    </citation>
    <scope>NUCLEOTIDE SEQUENCE</scope>
    <source>
        <strain evidence="2">CCMP325</strain>
    </source>
</reference>
<keyword evidence="1" id="KW-1133">Transmembrane helix</keyword>
<dbReference type="EMBL" id="HBEO01003720">
    <property type="protein sequence ID" value="CAD8469806.1"/>
    <property type="molecule type" value="Transcribed_RNA"/>
</dbReference>
<keyword evidence="1" id="KW-0812">Transmembrane</keyword>
<name>A0A7S0DZ16_9CRYP</name>
<proteinExistence type="predicted"/>
<gene>
    <name evidence="2" type="ORF">HPHI1048_LOCUS2651</name>
</gene>